<dbReference type="Pfam" id="PF13559">
    <property type="entry name" value="DUF4129"/>
    <property type="match status" value="1"/>
</dbReference>
<evidence type="ECO:0000313" key="5">
    <source>
        <dbReference type="Proteomes" id="UP000595349"/>
    </source>
</evidence>
<dbReference type="SUPFAM" id="SSF54001">
    <property type="entry name" value="Cysteine proteinases"/>
    <property type="match status" value="1"/>
</dbReference>
<feature type="transmembrane region" description="Helical" evidence="2">
    <location>
        <begin position="144"/>
        <end position="164"/>
    </location>
</feature>
<evidence type="ECO:0000313" key="4">
    <source>
        <dbReference type="EMBL" id="QQK79252.1"/>
    </source>
</evidence>
<dbReference type="KEGG" id="scib:HUG20_04670"/>
<evidence type="ECO:0000256" key="1">
    <source>
        <dbReference type="SAM" id="MobiDB-lite"/>
    </source>
</evidence>
<feature type="transmembrane region" description="Helical" evidence="2">
    <location>
        <begin position="201"/>
        <end position="220"/>
    </location>
</feature>
<feature type="transmembrane region" description="Helical" evidence="2">
    <location>
        <begin position="40"/>
        <end position="60"/>
    </location>
</feature>
<name>A0A7T6Z9C2_9BACI</name>
<sequence>MPLIARFSSFLKPQEGIAYVLVYFIVAEWLYPLPQISDTGFLPFFLIIAAVFFVITAIPMHWLLRLGFYTLVITYSLHVLFMPGTYMSIDWWSLFIAEIWQQSTLLFSGGLLQLSDMYRSFLLILLLAIVSYLAYYWVAIVHRIFFFVIASVVYIGILDTFTAYDGSWAIVRLVTIGFVLFACMRLLSLQLRYSNLGHGHLFRYLTITSAVILLSILIGWQAPKYAQQWPDPTPYIERTTGVDVISWDSPSSGDETRKIGYDDNDEQLGGGFVMDDMEVFTARAETSTYWRGESKHEYTGHGWGSEEDGELTEQSEGQLDLYEEATETEALEADITYNDSRTGEGDLLFSQGALQEANAEMGGDYSVYFNDESGRSEVWHNEGDTSNAGAFTLTYEYPEFPVEQMRDVDAGNAQQDPQEVADKHLQLPEELPDRVGELAEELVQDETNRYDQARAIESYLTGPAFDYETTDIPVPAEDQDYVDQFLFETQIGYCDNFSTAMVVMLRTLDIPARWVKGFTAGEEGSTGDDGYSEFEVTNENAHSWVEVYFPDVGWVPFEPTPGFSNSVEFASADVDRDENDEEMMFEQEVEQEVEQDAEEEGSVAEEEENGQEETDTEEQEEEQIAFPFWLLAGMGAVLLFAGIVAFKFRGKIIQTWLRRRYSGMDSGSIFIRAYESLLRYLDWAGMKRATHETPSEFAVRVDVRFDSEDMRALTMLYEDLYYGNKEPDHLPADIEQRWMQLLDNIAKGR</sequence>
<dbReference type="InterPro" id="IPR038765">
    <property type="entry name" value="Papain-like_cys_pep_sf"/>
</dbReference>
<dbReference type="RefSeq" id="WP_200088589.1">
    <property type="nucleotide sequence ID" value="NZ_CP054706.1"/>
</dbReference>
<dbReference type="InterPro" id="IPR052901">
    <property type="entry name" value="Bact_TGase-like"/>
</dbReference>
<dbReference type="Proteomes" id="UP000595349">
    <property type="component" value="Chromosome"/>
</dbReference>
<dbReference type="InterPro" id="IPR002931">
    <property type="entry name" value="Transglutaminase-like"/>
</dbReference>
<keyword evidence="2" id="KW-0472">Membrane</keyword>
<dbReference type="AlphaFoldDB" id="A0A7T6Z9C2"/>
<feature type="region of interest" description="Disordered" evidence="1">
    <location>
        <begin position="583"/>
        <end position="619"/>
    </location>
</feature>
<feature type="transmembrane region" description="Helical" evidence="2">
    <location>
        <begin position="170"/>
        <end position="189"/>
    </location>
</feature>
<dbReference type="SMART" id="SM00460">
    <property type="entry name" value="TGc"/>
    <property type="match status" value="1"/>
</dbReference>
<keyword evidence="2" id="KW-0812">Transmembrane</keyword>
<feature type="domain" description="Transglutaminase-like" evidence="3">
    <location>
        <begin position="486"/>
        <end position="561"/>
    </location>
</feature>
<protein>
    <submittedName>
        <fullName evidence="4">DUF4129 domain-containing protein</fullName>
    </submittedName>
</protein>
<reference evidence="4 5" key="1">
    <citation type="submission" date="2020-06" db="EMBL/GenBank/DDBJ databases">
        <title>Genomic analysis of Salicibibacter sp. NKC21-4.</title>
        <authorList>
            <person name="Oh Y.J."/>
        </authorList>
    </citation>
    <scope>NUCLEOTIDE SEQUENCE [LARGE SCALE GENOMIC DNA]</scope>
    <source>
        <strain evidence="4 5">NKC21-4</strain>
    </source>
</reference>
<dbReference type="Gene3D" id="3.10.620.30">
    <property type="match status" value="1"/>
</dbReference>
<keyword evidence="2" id="KW-1133">Transmembrane helix</keyword>
<feature type="transmembrane region" description="Helical" evidence="2">
    <location>
        <begin position="118"/>
        <end position="137"/>
    </location>
</feature>
<feature type="transmembrane region" description="Helical" evidence="2">
    <location>
        <begin position="626"/>
        <end position="648"/>
    </location>
</feature>
<gene>
    <name evidence="4" type="ORF">HUG20_04670</name>
</gene>
<feature type="region of interest" description="Disordered" evidence="1">
    <location>
        <begin position="295"/>
        <end position="316"/>
    </location>
</feature>
<proteinExistence type="predicted"/>
<keyword evidence="5" id="KW-1185">Reference proteome</keyword>
<dbReference type="PANTHER" id="PTHR42736:SF1">
    <property type="entry name" value="PROTEIN-GLUTAMINE GAMMA-GLUTAMYLTRANSFERASE"/>
    <property type="match status" value="1"/>
</dbReference>
<evidence type="ECO:0000256" key="2">
    <source>
        <dbReference type="SAM" id="Phobius"/>
    </source>
</evidence>
<dbReference type="EMBL" id="CP054706">
    <property type="protein sequence ID" value="QQK79252.1"/>
    <property type="molecule type" value="Genomic_DNA"/>
</dbReference>
<accession>A0A7T6Z9C2</accession>
<evidence type="ECO:0000259" key="3">
    <source>
        <dbReference type="SMART" id="SM00460"/>
    </source>
</evidence>
<organism evidence="4 5">
    <name type="scientific">Salicibibacter cibi</name>
    <dbReference type="NCBI Taxonomy" id="2743001"/>
    <lineage>
        <taxon>Bacteria</taxon>
        <taxon>Bacillati</taxon>
        <taxon>Bacillota</taxon>
        <taxon>Bacilli</taxon>
        <taxon>Bacillales</taxon>
        <taxon>Bacillaceae</taxon>
        <taxon>Salicibibacter</taxon>
    </lineage>
</organism>
<dbReference type="InterPro" id="IPR025403">
    <property type="entry name" value="TgpA-like_C"/>
</dbReference>
<dbReference type="Pfam" id="PF01841">
    <property type="entry name" value="Transglut_core"/>
    <property type="match status" value="1"/>
</dbReference>
<dbReference type="PANTHER" id="PTHR42736">
    <property type="entry name" value="PROTEIN-GLUTAMINE GAMMA-GLUTAMYLTRANSFERASE"/>
    <property type="match status" value="1"/>
</dbReference>